<reference evidence="3 4" key="1">
    <citation type="submission" date="2016-10" db="EMBL/GenBank/DDBJ databases">
        <authorList>
            <person name="de Groot N.N."/>
        </authorList>
    </citation>
    <scope>NUCLEOTIDE SEQUENCE [LARGE SCALE GENOMIC DNA]</scope>
    <source>
        <strain evidence="3 4">DSM 44892</strain>
    </source>
</reference>
<feature type="transmembrane region" description="Helical" evidence="2">
    <location>
        <begin position="57"/>
        <end position="74"/>
    </location>
</feature>
<gene>
    <name evidence="3" type="ORF">SAMN05444695_101401</name>
</gene>
<feature type="transmembrane region" description="Helical" evidence="2">
    <location>
        <begin position="292"/>
        <end position="309"/>
    </location>
</feature>
<keyword evidence="2" id="KW-0812">Transmembrane</keyword>
<feature type="transmembrane region" description="Helical" evidence="2">
    <location>
        <begin position="152"/>
        <end position="172"/>
    </location>
</feature>
<feature type="transmembrane region" description="Helical" evidence="2">
    <location>
        <begin position="80"/>
        <end position="98"/>
    </location>
</feature>
<feature type="transmembrane region" description="Helical" evidence="2">
    <location>
        <begin position="228"/>
        <end position="244"/>
    </location>
</feature>
<feature type="compositionally biased region" description="Acidic residues" evidence="1">
    <location>
        <begin position="501"/>
        <end position="522"/>
    </location>
</feature>
<proteinExistence type="predicted"/>
<name>A0A1G8AEK9_9NOCA</name>
<feature type="transmembrane region" description="Helical" evidence="2">
    <location>
        <begin position="251"/>
        <end position="272"/>
    </location>
</feature>
<organism evidence="3 4">
    <name type="scientific">Rhodococcus triatomae</name>
    <dbReference type="NCBI Taxonomy" id="300028"/>
    <lineage>
        <taxon>Bacteria</taxon>
        <taxon>Bacillati</taxon>
        <taxon>Actinomycetota</taxon>
        <taxon>Actinomycetes</taxon>
        <taxon>Mycobacteriales</taxon>
        <taxon>Nocardiaceae</taxon>
        <taxon>Rhodococcus</taxon>
    </lineage>
</organism>
<evidence type="ECO:0000256" key="2">
    <source>
        <dbReference type="SAM" id="Phobius"/>
    </source>
</evidence>
<keyword evidence="2" id="KW-1133">Transmembrane helix</keyword>
<feature type="transmembrane region" description="Helical" evidence="2">
    <location>
        <begin position="118"/>
        <end position="140"/>
    </location>
</feature>
<protein>
    <submittedName>
        <fullName evidence="3">Uncharacterized protein</fullName>
    </submittedName>
</protein>
<feature type="transmembrane region" description="Helical" evidence="2">
    <location>
        <begin position="321"/>
        <end position="343"/>
    </location>
</feature>
<feature type="transmembrane region" description="Helical" evidence="2">
    <location>
        <begin position="355"/>
        <end position="382"/>
    </location>
</feature>
<keyword evidence="2" id="KW-0472">Membrane</keyword>
<dbReference type="Proteomes" id="UP000183263">
    <property type="component" value="Unassembled WGS sequence"/>
</dbReference>
<dbReference type="EMBL" id="FNDN01000001">
    <property type="protein sequence ID" value="SDH19307.1"/>
    <property type="molecule type" value="Genomic_DNA"/>
</dbReference>
<feature type="compositionally biased region" description="Acidic residues" evidence="1">
    <location>
        <begin position="435"/>
        <end position="450"/>
    </location>
</feature>
<sequence>MSSLIDRAQRRAPGRRGPADPELTRTLLLLAFRPAAVTVALVSVVVVVTLIAAGSDLTGAFGAIAALWLAIHQVPVRIDGVTLGVLPLLPTAILMYSVARGCARVTEPDGGPRAAARIVGAAVAGPLVVTAVALAVAADASAVVPLDGANPLAAFGWVLVLQAVAASAGVALRARPAWEPIVPSWLREAVRPAVRAVLILGAAGALATAVALLFAWQTVGELLGREEHLVDVLGLTLLSVLYLPNMIVGAVSVLVGASASIGTVSVSVFGNIGGDLPPLPLLGAVPAGLSGGFWPVLLVIPALVGVYFGRDCCRRASGQEALAVVLAGAGAAGLVVAGVSVAAGGMLGAIGPVDLHWWLAGLLVFAWLAVVGSFAAIVFTWIRSRRAAGIESAAVEEDTSAAGAQEAPAALPGVPAEEVPVIATPSAGATVSDGEGPDDEEADEEADEGTAGEKPERPSRRRGEVLEAEIVTESPEPALPAPAGVPPADPEAVDAGAVDAEAVDAEVVDVETGDPEIVDTDTAEGTPER</sequence>
<dbReference type="InterPro" id="IPR045931">
    <property type="entry name" value="DUF6350"/>
</dbReference>
<accession>A0A1G8AEK9</accession>
<dbReference type="Pfam" id="PF19877">
    <property type="entry name" value="DUF6350"/>
    <property type="match status" value="1"/>
</dbReference>
<evidence type="ECO:0000313" key="3">
    <source>
        <dbReference type="EMBL" id="SDH19307.1"/>
    </source>
</evidence>
<feature type="compositionally biased region" description="Pro residues" evidence="1">
    <location>
        <begin position="477"/>
        <end position="489"/>
    </location>
</feature>
<dbReference type="RefSeq" id="WP_072735972.1">
    <property type="nucleotide sequence ID" value="NZ_CP048813.1"/>
</dbReference>
<keyword evidence="4" id="KW-1185">Reference proteome</keyword>
<feature type="compositionally biased region" description="Basic and acidic residues" evidence="1">
    <location>
        <begin position="451"/>
        <end position="465"/>
    </location>
</feature>
<evidence type="ECO:0000313" key="4">
    <source>
        <dbReference type="Proteomes" id="UP000183263"/>
    </source>
</evidence>
<evidence type="ECO:0000256" key="1">
    <source>
        <dbReference type="SAM" id="MobiDB-lite"/>
    </source>
</evidence>
<dbReference type="AlphaFoldDB" id="A0A1G8AEK9"/>
<feature type="transmembrane region" description="Helical" evidence="2">
    <location>
        <begin position="193"/>
        <end position="216"/>
    </location>
</feature>
<feature type="region of interest" description="Disordered" evidence="1">
    <location>
        <begin position="426"/>
        <end position="529"/>
    </location>
</feature>